<evidence type="ECO:0000313" key="3">
    <source>
        <dbReference type="Proteomes" id="UP000630718"/>
    </source>
</evidence>
<sequence length="258" mass="27226">MRTRLIGTAAIGALALSALAMPVAQADTFRPKDVSEGDTKITKVVVDGDNKVAFGTSGAKTVKVSVTATDDSGIKSAEEFSLVGPGAGFELTGKPTCTKVNSTTSTCSASVKIDPKTDYLLNANAGTWYVDAWVTAKDDDYVWEEKAGSFKFQRAAKLTTDAAPEPVKKGKTLTVTGSLTRANWESLKYGAYGSQSVKLQYRKKSADSYTTVKTVKADSKGKLKTTVKASADGYYRFSFAGNSTTGAVNAAGDFVDVK</sequence>
<proteinExistence type="predicted"/>
<keyword evidence="3" id="KW-1185">Reference proteome</keyword>
<organism evidence="2 3">
    <name type="scientific">Streptomyces fumanus</name>
    <dbReference type="NCBI Taxonomy" id="67302"/>
    <lineage>
        <taxon>Bacteria</taxon>
        <taxon>Bacillati</taxon>
        <taxon>Actinomycetota</taxon>
        <taxon>Actinomycetes</taxon>
        <taxon>Kitasatosporales</taxon>
        <taxon>Streptomycetaceae</taxon>
        <taxon>Streptomyces</taxon>
    </lineage>
</organism>
<dbReference type="AlphaFoldDB" id="A0A919E1U1"/>
<evidence type="ECO:0000313" key="2">
    <source>
        <dbReference type="EMBL" id="GHF03525.1"/>
    </source>
</evidence>
<accession>A0A919E1U1</accession>
<feature type="signal peptide" evidence="1">
    <location>
        <begin position="1"/>
        <end position="20"/>
    </location>
</feature>
<reference evidence="2" key="2">
    <citation type="submission" date="2020-09" db="EMBL/GenBank/DDBJ databases">
        <authorList>
            <person name="Sun Q."/>
            <person name="Ohkuma M."/>
        </authorList>
    </citation>
    <scope>NUCLEOTIDE SEQUENCE</scope>
    <source>
        <strain evidence="2">JCM 4477</strain>
    </source>
</reference>
<feature type="chain" id="PRO_5038876365" description="Calcium-binding protein" evidence="1">
    <location>
        <begin position="21"/>
        <end position="258"/>
    </location>
</feature>
<evidence type="ECO:0000256" key="1">
    <source>
        <dbReference type="SAM" id="SignalP"/>
    </source>
</evidence>
<reference evidence="2" key="1">
    <citation type="journal article" date="2014" name="Int. J. Syst. Evol. Microbiol.">
        <title>Complete genome sequence of Corynebacterium casei LMG S-19264T (=DSM 44701T), isolated from a smear-ripened cheese.</title>
        <authorList>
            <consortium name="US DOE Joint Genome Institute (JGI-PGF)"/>
            <person name="Walter F."/>
            <person name="Albersmeier A."/>
            <person name="Kalinowski J."/>
            <person name="Ruckert C."/>
        </authorList>
    </citation>
    <scope>NUCLEOTIDE SEQUENCE</scope>
    <source>
        <strain evidence="2">JCM 4477</strain>
    </source>
</reference>
<dbReference type="EMBL" id="BNBI01000006">
    <property type="protein sequence ID" value="GHF03525.1"/>
    <property type="molecule type" value="Genomic_DNA"/>
</dbReference>
<comment type="caution">
    <text evidence="2">The sequence shown here is derived from an EMBL/GenBank/DDBJ whole genome shotgun (WGS) entry which is preliminary data.</text>
</comment>
<protein>
    <recommendedName>
        <fullName evidence="4">Calcium-binding protein</fullName>
    </recommendedName>
</protein>
<keyword evidence="1" id="KW-0732">Signal</keyword>
<gene>
    <name evidence="2" type="ORF">GCM10018772_30690</name>
</gene>
<name>A0A919E1U1_9ACTN</name>
<dbReference type="Proteomes" id="UP000630718">
    <property type="component" value="Unassembled WGS sequence"/>
</dbReference>
<evidence type="ECO:0008006" key="4">
    <source>
        <dbReference type="Google" id="ProtNLM"/>
    </source>
</evidence>
<dbReference type="RefSeq" id="WP_190204807.1">
    <property type="nucleotide sequence ID" value="NZ_BNBI01000006.1"/>
</dbReference>